<dbReference type="AlphaFoldDB" id="K1STG3"/>
<evidence type="ECO:0000313" key="4">
    <source>
        <dbReference type="EMBL" id="EKC63932.1"/>
    </source>
</evidence>
<dbReference type="SUPFAM" id="SSF55729">
    <property type="entry name" value="Acyl-CoA N-acyltransferases (Nat)"/>
    <property type="match status" value="1"/>
</dbReference>
<dbReference type="InterPro" id="IPR000182">
    <property type="entry name" value="GNAT_dom"/>
</dbReference>
<gene>
    <name evidence="4" type="ORF">LEA_11094</name>
</gene>
<dbReference type="PANTHER" id="PTHR43800:SF1">
    <property type="entry name" value="PEPTIDYL-LYSINE N-ACETYLTRANSFERASE YJAB"/>
    <property type="match status" value="1"/>
</dbReference>
<evidence type="ECO:0000256" key="1">
    <source>
        <dbReference type="ARBA" id="ARBA00022679"/>
    </source>
</evidence>
<evidence type="ECO:0000259" key="3">
    <source>
        <dbReference type="Pfam" id="PF13673"/>
    </source>
</evidence>
<keyword evidence="2" id="KW-0012">Acyltransferase</keyword>
<keyword evidence="1 4" id="KW-0808">Transferase</keyword>
<dbReference type="InterPro" id="IPR016181">
    <property type="entry name" value="Acyl_CoA_acyltransferase"/>
</dbReference>
<protein>
    <submittedName>
        <fullName evidence="4">Acetyltransferase</fullName>
    </submittedName>
</protein>
<dbReference type="EMBL" id="AJWY01007461">
    <property type="protein sequence ID" value="EKC63932.1"/>
    <property type="molecule type" value="Genomic_DNA"/>
</dbReference>
<proteinExistence type="predicted"/>
<dbReference type="GO" id="GO:0016747">
    <property type="term" value="F:acyltransferase activity, transferring groups other than amino-acyl groups"/>
    <property type="evidence" value="ECO:0007669"/>
    <property type="project" value="InterPro"/>
</dbReference>
<dbReference type="Gene3D" id="3.40.630.30">
    <property type="match status" value="1"/>
</dbReference>
<dbReference type="Pfam" id="PF13673">
    <property type="entry name" value="Acetyltransf_10"/>
    <property type="match status" value="1"/>
</dbReference>
<reference evidence="4" key="1">
    <citation type="journal article" date="2013" name="Environ. Microbiol.">
        <title>Microbiota from the distal guts of lean and obese adolescents exhibit partial functional redundancy besides clear differences in community structure.</title>
        <authorList>
            <person name="Ferrer M."/>
            <person name="Ruiz A."/>
            <person name="Lanza F."/>
            <person name="Haange S.B."/>
            <person name="Oberbach A."/>
            <person name="Till H."/>
            <person name="Bargiela R."/>
            <person name="Campoy C."/>
            <person name="Segura M.T."/>
            <person name="Richter M."/>
            <person name="von Bergen M."/>
            <person name="Seifert J."/>
            <person name="Suarez A."/>
        </authorList>
    </citation>
    <scope>NUCLEOTIDE SEQUENCE</scope>
</reference>
<organism evidence="4">
    <name type="scientific">human gut metagenome</name>
    <dbReference type="NCBI Taxonomy" id="408170"/>
    <lineage>
        <taxon>unclassified sequences</taxon>
        <taxon>metagenomes</taxon>
        <taxon>organismal metagenomes</taxon>
    </lineage>
</organism>
<evidence type="ECO:0000256" key="2">
    <source>
        <dbReference type="ARBA" id="ARBA00023315"/>
    </source>
</evidence>
<feature type="domain" description="N-acetyltransferase" evidence="3">
    <location>
        <begin position="3"/>
        <end position="45"/>
    </location>
</feature>
<sequence length="62" mass="7235">MPGIGRRLLEYGAEHYGIREVTVNEQNPQAVGFYEHMGFVTYKRTDRDEQGGPYPLLYMRRA</sequence>
<comment type="caution">
    <text evidence="4">The sequence shown here is derived from an EMBL/GenBank/DDBJ whole genome shotgun (WGS) entry which is preliminary data.</text>
</comment>
<name>K1STG3_9ZZZZ</name>
<dbReference type="PANTHER" id="PTHR43800">
    <property type="entry name" value="PEPTIDYL-LYSINE N-ACETYLTRANSFERASE YJAB"/>
    <property type="match status" value="1"/>
</dbReference>
<accession>K1STG3</accession>